<dbReference type="GO" id="GO:0010629">
    <property type="term" value="P:negative regulation of gene expression"/>
    <property type="evidence" value="ECO:0007669"/>
    <property type="project" value="UniProtKB-ARBA"/>
</dbReference>
<evidence type="ECO:0000256" key="4">
    <source>
        <dbReference type="SAM" id="MobiDB-lite"/>
    </source>
</evidence>
<feature type="domain" description="RRM" evidence="5">
    <location>
        <begin position="155"/>
        <end position="236"/>
    </location>
</feature>
<accession>A0A9D4P7Q7</accession>
<evidence type="ECO:0000256" key="1">
    <source>
        <dbReference type="ARBA" id="ARBA00022737"/>
    </source>
</evidence>
<keyword evidence="2 3" id="KW-0694">RNA-binding</keyword>
<dbReference type="InterPro" id="IPR035979">
    <property type="entry name" value="RBD_domain_sf"/>
</dbReference>
<dbReference type="SMART" id="SM00360">
    <property type="entry name" value="RRM"/>
    <property type="match status" value="3"/>
</dbReference>
<feature type="region of interest" description="Disordered" evidence="4">
    <location>
        <begin position="390"/>
        <end position="472"/>
    </location>
</feature>
<feature type="compositionally biased region" description="Polar residues" evidence="4">
    <location>
        <begin position="447"/>
        <end position="456"/>
    </location>
</feature>
<evidence type="ECO:0000313" key="6">
    <source>
        <dbReference type="EMBL" id="KAH7645526.1"/>
    </source>
</evidence>
<feature type="compositionally biased region" description="Acidic residues" evidence="4">
    <location>
        <begin position="120"/>
        <end position="131"/>
    </location>
</feature>
<name>A0A9D4P7Q7_DERFA</name>
<feature type="region of interest" description="Disordered" evidence="4">
    <location>
        <begin position="81"/>
        <end position="144"/>
    </location>
</feature>
<feature type="domain" description="RRM" evidence="5">
    <location>
        <begin position="242"/>
        <end position="322"/>
    </location>
</feature>
<gene>
    <name evidence="6" type="ORF">HUG17_1064</name>
</gene>
<feature type="region of interest" description="Disordered" evidence="4">
    <location>
        <begin position="25"/>
        <end position="48"/>
    </location>
</feature>
<dbReference type="PROSITE" id="PS50102">
    <property type="entry name" value="RRM"/>
    <property type="match status" value="3"/>
</dbReference>
<evidence type="ECO:0000256" key="3">
    <source>
        <dbReference type="PROSITE-ProRule" id="PRU00176"/>
    </source>
</evidence>
<dbReference type="GO" id="GO:0005737">
    <property type="term" value="C:cytoplasm"/>
    <property type="evidence" value="ECO:0007669"/>
    <property type="project" value="UniProtKB-ARBA"/>
</dbReference>
<evidence type="ECO:0000256" key="2">
    <source>
        <dbReference type="ARBA" id="ARBA00022884"/>
    </source>
</evidence>
<dbReference type="Proteomes" id="UP000828236">
    <property type="component" value="Unassembled WGS sequence"/>
</dbReference>
<feature type="compositionally biased region" description="Basic and acidic residues" evidence="4">
    <location>
        <begin position="38"/>
        <end position="48"/>
    </location>
</feature>
<dbReference type="InterPro" id="IPR000504">
    <property type="entry name" value="RRM_dom"/>
</dbReference>
<sequence>MTLKPSSSSLLNVEKSSKLIIQSASHSNDFILNSSSVEIDKNNKKEEKEELIQSMESKMTITNNQSSTSNVSTTVDESMKIEIDTDTTNQPINTSDTESEQNWNENNVDNGDGNTKEEDSQVEDEIDDEDKIMDCNGNDQKNSTIEQKFPDSDAIKMFVGQIPKIWNESDCHKLFKEFGEIYSLKVLRDKESGQSRGCCFVTFFNRKSALSAQDALHNVRTLEDMHNPIQMKPADSENKQERKIFIGMLSKKFNEIDVRQMFTRFGNIEECLVLRDLNGNSRGCAFVTFSTKQCAINSIKTIHNSITMDGCSSPIVVKLASNNIQQQQITSVNARKLVPRISNGTKNLLNKNHQHSLFLHPAHSCIVHPTPQFVSLAAAAAAAVAAAAASTSTTNNNINMTTSNSGSSQNMNSTTDSGSGSSVVSSGSSTPASHGHPHHRHYHNHNYSKISSYHRQSNGHRDKNGPYLAHQYNNSVTSPSSSLFGSSTLGVINNNNNVAGKSIINNGGILENQSTIMNSAAVVNKQPEGPEGANLFIYHLPSEFGDFDLTTMFSSFGNILSAKVFVDRYTNLSKCFGFVSYDNPSSAHAAIHMMNGFQIGPKRLKLPFLNLIHENGNFRLKHVDNELIFTVSNDDNGNFLQFRIRETDNSSRSLIIDGFNTELNNIDDCIYRIEFDLAAANINVDFDRMKKLLDYSFHNENNLEIFPVLKFELNNDESDLLLPKSIEFDKSLLQVFDRPNPELLNDWLFCHNHSHHEDDNNVDILSSINENYGPLILDHIEQIVHLLQNESNEILFESVKNKTIVCLSDLDKDFYTTCEDSKMENKQMIRIKLQNSLLVWYKIFLPSDISLKSDAQNHNDVILLKKYRMSFTTDWYLITDDLFKLMVDQLNMNSYQIKRLSLIKNFIFNNQDFDNDECIHDQCMLSFLPSYSIITL</sequence>
<dbReference type="PANTHER" id="PTHR24012">
    <property type="entry name" value="RNA BINDING PROTEIN"/>
    <property type="match status" value="1"/>
</dbReference>
<protein>
    <submittedName>
        <fullName evidence="6">Cugbp elav-like protein family member 2-like protein</fullName>
    </submittedName>
</protein>
<feature type="compositionally biased region" description="Polar residues" evidence="4">
    <location>
        <begin position="25"/>
        <end position="37"/>
    </location>
</feature>
<dbReference type="AlphaFoldDB" id="A0A9D4P7Q7"/>
<dbReference type="EMBL" id="SDOV01000001">
    <property type="protein sequence ID" value="KAH7645526.1"/>
    <property type="molecule type" value="Genomic_DNA"/>
</dbReference>
<feature type="compositionally biased region" description="Low complexity" evidence="4">
    <location>
        <begin position="390"/>
        <end position="430"/>
    </location>
</feature>
<comment type="caution">
    <text evidence="6">The sequence shown here is derived from an EMBL/GenBank/DDBJ whole genome shotgun (WGS) entry which is preliminary data.</text>
</comment>
<dbReference type="Gene3D" id="3.30.70.330">
    <property type="match status" value="3"/>
</dbReference>
<reference evidence="6" key="1">
    <citation type="submission" date="2020-06" db="EMBL/GenBank/DDBJ databases">
        <authorList>
            <person name="Ji K."/>
            <person name="Li J."/>
        </authorList>
    </citation>
    <scope>NUCLEOTIDE SEQUENCE</scope>
    <source>
        <strain evidence="6">JKM2019</strain>
        <tissue evidence="6">Whole body</tissue>
    </source>
</reference>
<dbReference type="SUPFAM" id="SSF54928">
    <property type="entry name" value="RNA-binding domain, RBD"/>
    <property type="match status" value="2"/>
</dbReference>
<dbReference type="FunFam" id="3.30.70.330:FF:000013">
    <property type="entry name" value="CUGBP Elav-like family member 1 isoform 2"/>
    <property type="match status" value="1"/>
</dbReference>
<organism evidence="6">
    <name type="scientific">Dermatophagoides farinae</name>
    <name type="common">American house dust mite</name>
    <dbReference type="NCBI Taxonomy" id="6954"/>
    <lineage>
        <taxon>Eukaryota</taxon>
        <taxon>Metazoa</taxon>
        <taxon>Ecdysozoa</taxon>
        <taxon>Arthropoda</taxon>
        <taxon>Chelicerata</taxon>
        <taxon>Arachnida</taxon>
        <taxon>Acari</taxon>
        <taxon>Acariformes</taxon>
        <taxon>Sarcoptiformes</taxon>
        <taxon>Astigmata</taxon>
        <taxon>Psoroptidia</taxon>
        <taxon>Analgoidea</taxon>
        <taxon>Pyroglyphidae</taxon>
        <taxon>Dermatophagoidinae</taxon>
        <taxon>Dermatophagoides</taxon>
    </lineage>
</organism>
<keyword evidence="1" id="KW-0677">Repeat</keyword>
<evidence type="ECO:0000259" key="5">
    <source>
        <dbReference type="PROSITE" id="PS50102"/>
    </source>
</evidence>
<reference evidence="6" key="2">
    <citation type="journal article" date="2021" name="World Allergy Organ. J.">
        <title>Chromosome-level assembly of Dermatophagoides farinae genome and transcriptome reveals two novel allergens Der f 37 and Der f 39.</title>
        <authorList>
            <person name="Chen J."/>
            <person name="Cai Z."/>
            <person name="Fan D."/>
            <person name="Hu J."/>
            <person name="Hou Y."/>
            <person name="He Y."/>
            <person name="Zhang Z."/>
            <person name="Zhao Z."/>
            <person name="Gao P."/>
            <person name="Hu W."/>
            <person name="Sun J."/>
            <person name="Li J."/>
            <person name="Ji K."/>
        </authorList>
    </citation>
    <scope>NUCLEOTIDE SEQUENCE</scope>
    <source>
        <strain evidence="6">JKM2019</strain>
    </source>
</reference>
<feature type="compositionally biased region" description="Basic residues" evidence="4">
    <location>
        <begin position="435"/>
        <end position="446"/>
    </location>
</feature>
<dbReference type="Pfam" id="PF00076">
    <property type="entry name" value="RRM_1"/>
    <property type="match status" value="3"/>
</dbReference>
<dbReference type="FunFam" id="3.30.70.330:FF:000383">
    <property type="entry name" value="Sex lethal, isoform D"/>
    <property type="match status" value="1"/>
</dbReference>
<dbReference type="GO" id="GO:0009967">
    <property type="term" value="P:positive regulation of signal transduction"/>
    <property type="evidence" value="ECO:0007669"/>
    <property type="project" value="UniProtKB-ARBA"/>
</dbReference>
<dbReference type="InterPro" id="IPR012677">
    <property type="entry name" value="Nucleotide-bd_a/b_plait_sf"/>
</dbReference>
<feature type="domain" description="RRM" evidence="5">
    <location>
        <begin position="533"/>
        <end position="611"/>
    </location>
</feature>
<feature type="compositionally biased region" description="Polar residues" evidence="4">
    <location>
        <begin position="86"/>
        <end position="113"/>
    </location>
</feature>
<dbReference type="GO" id="GO:0003729">
    <property type="term" value="F:mRNA binding"/>
    <property type="evidence" value="ECO:0007669"/>
    <property type="project" value="UniProtKB-ARBA"/>
</dbReference>
<proteinExistence type="predicted"/>